<dbReference type="Proteomes" id="UP000640333">
    <property type="component" value="Unassembled WGS sequence"/>
</dbReference>
<keyword evidence="5 8" id="KW-1133">Transmembrane helix</keyword>
<sequence length="167" mass="18497">MMHAPSGKGITTVYWLLVLIFGMAMEGIALYFQYGLGYGPCVLCIHVRIYVMAFMLVALIALLSRHSRLMNILTSVTGLGLAIGLAERSWKTLGVERGFIEGACDMDSGLPNWFALDKWFPTVFEPWEPCGYTPELLFGITMAEGLIALSVVAILTSLFMCYTALRR</sequence>
<keyword evidence="4" id="KW-0813">Transport</keyword>
<evidence type="ECO:0000256" key="7">
    <source>
        <dbReference type="ARBA" id="ARBA00023284"/>
    </source>
</evidence>
<evidence type="ECO:0000313" key="9">
    <source>
        <dbReference type="EMBL" id="MBE9399612.1"/>
    </source>
</evidence>
<keyword evidence="3 8" id="KW-0812">Transmembrane</keyword>
<dbReference type="RefSeq" id="WP_193955308.1">
    <property type="nucleotide sequence ID" value="NZ_JADEYS010000031.1"/>
</dbReference>
<organism evidence="9 10">
    <name type="scientific">Pontibacterium sinense</name>
    <dbReference type="NCBI Taxonomy" id="2781979"/>
    <lineage>
        <taxon>Bacteria</taxon>
        <taxon>Pseudomonadati</taxon>
        <taxon>Pseudomonadota</taxon>
        <taxon>Gammaproteobacteria</taxon>
        <taxon>Oceanospirillales</taxon>
        <taxon>Oceanospirillaceae</taxon>
        <taxon>Pontibacterium</taxon>
    </lineage>
</organism>
<evidence type="ECO:0000313" key="10">
    <source>
        <dbReference type="Proteomes" id="UP000640333"/>
    </source>
</evidence>
<dbReference type="GO" id="GO:0006457">
    <property type="term" value="P:protein folding"/>
    <property type="evidence" value="ECO:0007669"/>
    <property type="project" value="InterPro"/>
</dbReference>
<dbReference type="GO" id="GO:0015035">
    <property type="term" value="F:protein-disulfide reductase activity"/>
    <property type="evidence" value="ECO:0007669"/>
    <property type="project" value="InterPro"/>
</dbReference>
<dbReference type="InterPro" id="IPR003752">
    <property type="entry name" value="DiS_bond_form_DsbB/BdbC"/>
</dbReference>
<keyword evidence="2" id="KW-1003">Cell membrane</keyword>
<comment type="subcellular location">
    <subcellularLocation>
        <location evidence="1">Cell membrane</location>
        <topology evidence="1">Multi-pass membrane protein</topology>
    </subcellularLocation>
</comment>
<keyword evidence="10" id="KW-1185">Reference proteome</keyword>
<dbReference type="PANTHER" id="PTHR36570:SF2">
    <property type="entry name" value="DISULFIDE BOND FORMATION PROTEIN B"/>
    <property type="match status" value="1"/>
</dbReference>
<evidence type="ECO:0000256" key="5">
    <source>
        <dbReference type="ARBA" id="ARBA00022989"/>
    </source>
</evidence>
<dbReference type="Gene3D" id="1.20.1550.10">
    <property type="entry name" value="DsbB-like"/>
    <property type="match status" value="1"/>
</dbReference>
<protein>
    <submittedName>
        <fullName evidence="9">Disulfide bond formation protein B</fullName>
    </submittedName>
</protein>
<dbReference type="Pfam" id="PF02600">
    <property type="entry name" value="DsbB"/>
    <property type="match status" value="1"/>
</dbReference>
<dbReference type="InterPro" id="IPR023380">
    <property type="entry name" value="DsbB-like_sf"/>
</dbReference>
<dbReference type="SUPFAM" id="SSF158442">
    <property type="entry name" value="DsbB-like"/>
    <property type="match status" value="1"/>
</dbReference>
<evidence type="ECO:0000256" key="8">
    <source>
        <dbReference type="SAM" id="Phobius"/>
    </source>
</evidence>
<evidence type="ECO:0000256" key="4">
    <source>
        <dbReference type="ARBA" id="ARBA00022982"/>
    </source>
</evidence>
<dbReference type="InterPro" id="IPR050183">
    <property type="entry name" value="DsbB"/>
</dbReference>
<gene>
    <name evidence="9" type="ORF">IOQ59_20305</name>
</gene>
<evidence type="ECO:0000256" key="1">
    <source>
        <dbReference type="ARBA" id="ARBA00004651"/>
    </source>
</evidence>
<dbReference type="AlphaFoldDB" id="A0A8J7FUB1"/>
<proteinExistence type="predicted"/>
<feature type="transmembrane region" description="Helical" evidence="8">
    <location>
        <begin position="146"/>
        <end position="165"/>
    </location>
</feature>
<dbReference type="PANTHER" id="PTHR36570">
    <property type="entry name" value="DISULFIDE BOND FORMATION PROTEIN B"/>
    <property type="match status" value="1"/>
</dbReference>
<dbReference type="GO" id="GO:0005886">
    <property type="term" value="C:plasma membrane"/>
    <property type="evidence" value="ECO:0007669"/>
    <property type="project" value="UniProtKB-SubCell"/>
</dbReference>
<feature type="transmembrane region" description="Helical" evidence="8">
    <location>
        <begin position="69"/>
        <end position="86"/>
    </location>
</feature>
<dbReference type="EMBL" id="JADEYS010000031">
    <property type="protein sequence ID" value="MBE9399612.1"/>
    <property type="molecule type" value="Genomic_DNA"/>
</dbReference>
<keyword evidence="7" id="KW-0676">Redox-active center</keyword>
<evidence type="ECO:0000256" key="6">
    <source>
        <dbReference type="ARBA" id="ARBA00023136"/>
    </source>
</evidence>
<accession>A0A8J7FUB1</accession>
<comment type="caution">
    <text evidence="9">The sequence shown here is derived from an EMBL/GenBank/DDBJ whole genome shotgun (WGS) entry which is preliminary data.</text>
</comment>
<keyword evidence="4" id="KW-0249">Electron transport</keyword>
<reference evidence="9" key="1">
    <citation type="submission" date="2020-10" db="EMBL/GenBank/DDBJ databases">
        <title>Bacterium isolated from coastal waters sediment.</title>
        <authorList>
            <person name="Chen R.-J."/>
            <person name="Lu D.-C."/>
            <person name="Zhu K.-L."/>
            <person name="Du Z.-J."/>
        </authorList>
    </citation>
    <scope>NUCLEOTIDE SEQUENCE</scope>
    <source>
        <strain evidence="9">N1Y112</strain>
    </source>
</reference>
<name>A0A8J7FUB1_9GAMM</name>
<feature type="transmembrane region" description="Helical" evidence="8">
    <location>
        <begin position="12"/>
        <end position="31"/>
    </location>
</feature>
<evidence type="ECO:0000256" key="3">
    <source>
        <dbReference type="ARBA" id="ARBA00022692"/>
    </source>
</evidence>
<evidence type="ECO:0000256" key="2">
    <source>
        <dbReference type="ARBA" id="ARBA00022475"/>
    </source>
</evidence>
<keyword evidence="6 8" id="KW-0472">Membrane</keyword>
<feature type="transmembrane region" description="Helical" evidence="8">
    <location>
        <begin position="37"/>
        <end position="62"/>
    </location>
</feature>